<evidence type="ECO:0000259" key="2">
    <source>
        <dbReference type="Pfam" id="PF06974"/>
    </source>
</evidence>
<dbReference type="GO" id="GO:0008374">
    <property type="term" value="F:O-acyltransferase activity"/>
    <property type="evidence" value="ECO:0007669"/>
    <property type="project" value="InterPro"/>
</dbReference>
<dbReference type="Proteomes" id="UP001378592">
    <property type="component" value="Unassembled WGS sequence"/>
</dbReference>
<keyword evidence="1" id="KW-0812">Transmembrane</keyword>
<evidence type="ECO:0000313" key="3">
    <source>
        <dbReference type="EMBL" id="KAK7789148.1"/>
    </source>
</evidence>
<accession>A0AAN9V3I5</accession>
<organism evidence="3 4">
    <name type="scientific">Gryllus longicercus</name>
    <dbReference type="NCBI Taxonomy" id="2509291"/>
    <lineage>
        <taxon>Eukaryota</taxon>
        <taxon>Metazoa</taxon>
        <taxon>Ecdysozoa</taxon>
        <taxon>Arthropoda</taxon>
        <taxon>Hexapoda</taxon>
        <taxon>Insecta</taxon>
        <taxon>Pterygota</taxon>
        <taxon>Neoptera</taxon>
        <taxon>Polyneoptera</taxon>
        <taxon>Orthoptera</taxon>
        <taxon>Ensifera</taxon>
        <taxon>Gryllidea</taxon>
        <taxon>Grylloidea</taxon>
        <taxon>Gryllidae</taxon>
        <taxon>Gryllinae</taxon>
        <taxon>Gryllus</taxon>
    </lineage>
</organism>
<evidence type="ECO:0000313" key="4">
    <source>
        <dbReference type="Proteomes" id="UP001378592"/>
    </source>
</evidence>
<dbReference type="EMBL" id="JAZDUA010000823">
    <property type="protein sequence ID" value="KAK7789148.1"/>
    <property type="molecule type" value="Genomic_DNA"/>
</dbReference>
<evidence type="ECO:0000256" key="1">
    <source>
        <dbReference type="SAM" id="Phobius"/>
    </source>
</evidence>
<protein>
    <recommendedName>
        <fullName evidence="2">O-acyltransferase WSD1 C-terminal domain-containing protein</fullName>
    </recommendedName>
</protein>
<keyword evidence="1" id="KW-0472">Membrane</keyword>
<dbReference type="InterPro" id="IPR045034">
    <property type="entry name" value="O-acyltransferase_WSD1-like"/>
</dbReference>
<dbReference type="Pfam" id="PF06974">
    <property type="entry name" value="WS_DGAT_C"/>
    <property type="match status" value="1"/>
</dbReference>
<sequence length="705" mass="80096">MENQFSAKNVAHDLMIGPYDYSVILNWTYGSARNISSDVLHESVDGPQATISPLGVVTAALVTFLLSSRGAFKIKHVFDYEIILLGAVLMATVIVTLPLFAILALYRKIVFCLLKMRSHSFISLMEGPDAIWNLEDPSQPIITVLAEIEAEGAECLLKALREAILKAALVNPKLIWKRRYSCMGYSYWQTCSDLSFLKEHVHWMPLTKQNLEDQVSLTELQAFVSNISHQGFPEDNTCWEILVSRHRLIMSNEEPSSVFPVLFRIHHSLGDGVSLLELLMNSLSVVKNKQTQNNSCKANFEKIEYIDVFENSRYQHSLIGIVNTEKRTNMGNINEENKDCVLKQQMREVSSRKKSLEVEFKRGITEIFISEGQIKFAYNQVLSDYKKKATLFSSLIEKVNYLPSFAKNLQRARMLIYSLQTIKKSCETSILNAHKISGKKLIAWYTDSSDGSTFYQVKGIKSKVKGVRFTDVVLTAISRAIGKYLKNKNAFLPNCTSVVVPIYMRPYFNYHAYKMKSNKSVKNMKNECRKTLDFEKENIVDDYHICGNNKLKNSFSLGILNLPIITGFKANCTSHLKNVTQNVNFMHQSGQFEINSFILKWIANLLPAPLLNKFLQLIGPNTMVVSNLVGPTEILFLAGYRLKNIYFWVPQRNNTAISVSMLSYCNRLQLGIMIDKTVMNTSEEVQCLLHEVITEVANLAEQNAH</sequence>
<feature type="domain" description="O-acyltransferase WSD1 C-terminal" evidence="2">
    <location>
        <begin position="553"/>
        <end position="685"/>
    </location>
</feature>
<dbReference type="PANTHER" id="PTHR31650:SF1">
    <property type="entry name" value="WAX ESTER SYNTHASE_DIACYLGLYCEROL ACYLTRANSFERASE 4-RELATED"/>
    <property type="match status" value="1"/>
</dbReference>
<comment type="caution">
    <text evidence="3">The sequence shown here is derived from an EMBL/GenBank/DDBJ whole genome shotgun (WGS) entry which is preliminary data.</text>
</comment>
<name>A0AAN9V3I5_9ORTH</name>
<dbReference type="GO" id="GO:0005886">
    <property type="term" value="C:plasma membrane"/>
    <property type="evidence" value="ECO:0007669"/>
    <property type="project" value="TreeGrafter"/>
</dbReference>
<keyword evidence="1" id="KW-1133">Transmembrane helix</keyword>
<keyword evidence="4" id="KW-1185">Reference proteome</keyword>
<dbReference type="InterPro" id="IPR009721">
    <property type="entry name" value="O-acyltransferase_WSD1_C"/>
</dbReference>
<dbReference type="AlphaFoldDB" id="A0AAN9V3I5"/>
<feature type="transmembrane region" description="Helical" evidence="1">
    <location>
        <begin position="84"/>
        <end position="106"/>
    </location>
</feature>
<gene>
    <name evidence="3" type="ORF">R5R35_013811</name>
</gene>
<reference evidence="3 4" key="1">
    <citation type="submission" date="2024-03" db="EMBL/GenBank/DDBJ databases">
        <title>The genome assembly and annotation of the cricket Gryllus longicercus Weissman &amp; Gray.</title>
        <authorList>
            <person name="Szrajer S."/>
            <person name="Gray D."/>
            <person name="Ylla G."/>
        </authorList>
    </citation>
    <scope>NUCLEOTIDE SEQUENCE [LARGE SCALE GENOMIC DNA]</scope>
    <source>
        <strain evidence="3">DAG 2021-001</strain>
        <tissue evidence="3">Whole body minus gut</tissue>
    </source>
</reference>
<proteinExistence type="predicted"/>
<dbReference type="GO" id="GO:0019432">
    <property type="term" value="P:triglyceride biosynthetic process"/>
    <property type="evidence" value="ECO:0007669"/>
    <property type="project" value="TreeGrafter"/>
</dbReference>
<feature type="transmembrane region" description="Helical" evidence="1">
    <location>
        <begin position="51"/>
        <end position="72"/>
    </location>
</feature>
<dbReference type="PANTHER" id="PTHR31650">
    <property type="entry name" value="O-ACYLTRANSFERASE (WSD1-LIKE) FAMILY PROTEIN"/>
    <property type="match status" value="1"/>
</dbReference>